<evidence type="ECO:0000313" key="7">
    <source>
        <dbReference type="EMBL" id="KRL54093.1"/>
    </source>
</evidence>
<keyword evidence="2 5" id="KW-0645">Protease</keyword>
<dbReference type="PATRIC" id="fig|1423769.4.peg.3176"/>
<keyword evidence="8" id="KW-1185">Reference proteome</keyword>
<keyword evidence="5" id="KW-0031">Aminopeptidase</keyword>
<dbReference type="SUPFAM" id="SSF54001">
    <property type="entry name" value="Cysteine proteinases"/>
    <property type="match status" value="1"/>
</dbReference>
<dbReference type="GO" id="GO:0009636">
    <property type="term" value="P:response to toxic substance"/>
    <property type="evidence" value="ECO:0007669"/>
    <property type="project" value="TreeGrafter"/>
</dbReference>
<dbReference type="InterPro" id="IPR038765">
    <property type="entry name" value="Papain-like_cys_pep_sf"/>
</dbReference>
<dbReference type="GO" id="GO:0006508">
    <property type="term" value="P:proteolysis"/>
    <property type="evidence" value="ECO:0007669"/>
    <property type="project" value="UniProtKB-KW"/>
</dbReference>
<sequence>MKAIDLKHFNYPVLNSAKARAIQNVGLYAASHLPLESVKPTYSVELATDGVTAQKHSGRCWLFAQLNVLRHVAGQRLKFKNLEFSESYLAFYDRLGKANHFLTQMIAMADRLLDDRELAFILSRPDNDGGQFDNAVALIQKYGLVPKAAMPETYTSSNTADFNRLLNRKLRQLAVKIRQADAMQREAVKQAGMADVYRMLVYAYGAVPTTFDFTYRNDDGDFHRLTQLTPQSFYQQIVGVDLNQQVTLLAREDLKTWQTYRLSAEDNIEGGHQILLVNVPFDVMSRLAITQLKAGQPVLFGNDVLQDLDRPTGTLKGELYQLSDLLDCDCTLSQGERFETKIANLSHAMTLVGVDLVDDQPRRWKVENSWGSQVGHQGYFNADAAWMQAYAYEMVIQREFLPDQVQQALNTTPIDLPAWDRLG</sequence>
<comment type="subcellular location">
    <subcellularLocation>
        <location evidence="1">Cytoplasm</location>
    </subcellularLocation>
</comment>
<gene>
    <name evidence="7" type="ORF">FD01_GL002945</name>
</gene>
<keyword evidence="4 5" id="KW-0788">Thiol protease</keyword>
<evidence type="ECO:0000256" key="5">
    <source>
        <dbReference type="PIRNR" id="PIRNR005700"/>
    </source>
</evidence>
<dbReference type="PROSITE" id="PS00639">
    <property type="entry name" value="THIOL_PROTEASE_HIS"/>
    <property type="match status" value="1"/>
</dbReference>
<feature type="active site" evidence="6">
    <location>
        <position position="60"/>
    </location>
</feature>
<dbReference type="GO" id="GO:0005737">
    <property type="term" value="C:cytoplasm"/>
    <property type="evidence" value="ECO:0007669"/>
    <property type="project" value="UniProtKB-SubCell"/>
</dbReference>
<evidence type="ECO:0000256" key="2">
    <source>
        <dbReference type="ARBA" id="ARBA00022670"/>
    </source>
</evidence>
<dbReference type="GO" id="GO:0043418">
    <property type="term" value="P:homocysteine catabolic process"/>
    <property type="evidence" value="ECO:0007669"/>
    <property type="project" value="TreeGrafter"/>
</dbReference>
<dbReference type="InterPro" id="IPR025660">
    <property type="entry name" value="Pept_his_AS"/>
</dbReference>
<accession>A0A0R1RA95</accession>
<dbReference type="EMBL" id="AZEU01000004">
    <property type="protein sequence ID" value="KRL54093.1"/>
    <property type="molecule type" value="Genomic_DNA"/>
</dbReference>
<evidence type="ECO:0000313" key="8">
    <source>
        <dbReference type="Proteomes" id="UP000051790"/>
    </source>
</evidence>
<organism evidence="7 8">
    <name type="scientific">Lacticaseibacillus manihotivorans DSM 13343 = JCM 12514</name>
    <dbReference type="NCBI Taxonomy" id="1423769"/>
    <lineage>
        <taxon>Bacteria</taxon>
        <taxon>Bacillati</taxon>
        <taxon>Bacillota</taxon>
        <taxon>Bacilli</taxon>
        <taxon>Lactobacillales</taxon>
        <taxon>Lactobacillaceae</taxon>
        <taxon>Lacticaseibacillus</taxon>
    </lineage>
</organism>
<dbReference type="RefSeq" id="WP_056962192.1">
    <property type="nucleotide sequence ID" value="NZ_AZEU01000004.1"/>
</dbReference>
<comment type="similarity">
    <text evidence="5">Belongs to the peptidase C1 family.</text>
</comment>
<feature type="active site" evidence="6">
    <location>
        <position position="347"/>
    </location>
</feature>
<evidence type="ECO:0000256" key="4">
    <source>
        <dbReference type="ARBA" id="ARBA00022807"/>
    </source>
</evidence>
<evidence type="ECO:0000256" key="1">
    <source>
        <dbReference type="ARBA" id="ARBA00004496"/>
    </source>
</evidence>
<dbReference type="Proteomes" id="UP000051790">
    <property type="component" value="Unassembled WGS sequence"/>
</dbReference>
<dbReference type="Pfam" id="PF03051">
    <property type="entry name" value="Peptidase_C1_2"/>
    <property type="match status" value="1"/>
</dbReference>
<proteinExistence type="inferred from homology"/>
<comment type="caution">
    <text evidence="7">The sequence shown here is derived from an EMBL/GenBank/DDBJ whole genome shotgun (WGS) entry which is preliminary data.</text>
</comment>
<dbReference type="InterPro" id="IPR004134">
    <property type="entry name" value="Peptidase_C1B"/>
</dbReference>
<dbReference type="PANTHER" id="PTHR10363:SF2">
    <property type="entry name" value="BLEOMYCIN HYDROLASE"/>
    <property type="match status" value="1"/>
</dbReference>
<dbReference type="AlphaFoldDB" id="A0A0R1RA95"/>
<name>A0A0R1RA95_9LACO</name>
<dbReference type="PIRSF" id="PIRSF005700">
    <property type="entry name" value="PepC"/>
    <property type="match status" value="1"/>
</dbReference>
<feature type="active site" evidence="6">
    <location>
        <position position="368"/>
    </location>
</feature>
<evidence type="ECO:0000256" key="3">
    <source>
        <dbReference type="ARBA" id="ARBA00022801"/>
    </source>
</evidence>
<protein>
    <recommendedName>
        <fullName evidence="5">Aminopeptidase</fullName>
    </recommendedName>
</protein>
<reference evidence="7 8" key="1">
    <citation type="journal article" date="2015" name="Genome Announc.">
        <title>Expanding the biotechnology potential of lactobacilli through comparative genomics of 213 strains and associated genera.</title>
        <authorList>
            <person name="Sun Z."/>
            <person name="Harris H.M."/>
            <person name="McCann A."/>
            <person name="Guo C."/>
            <person name="Argimon S."/>
            <person name="Zhang W."/>
            <person name="Yang X."/>
            <person name="Jeffery I.B."/>
            <person name="Cooney J.C."/>
            <person name="Kagawa T.F."/>
            <person name="Liu W."/>
            <person name="Song Y."/>
            <person name="Salvetti E."/>
            <person name="Wrobel A."/>
            <person name="Rasinkangas P."/>
            <person name="Parkhill J."/>
            <person name="Rea M.C."/>
            <person name="O'Sullivan O."/>
            <person name="Ritari J."/>
            <person name="Douillard F.P."/>
            <person name="Paul Ross R."/>
            <person name="Yang R."/>
            <person name="Briner A.E."/>
            <person name="Felis G.E."/>
            <person name="de Vos W.M."/>
            <person name="Barrangou R."/>
            <person name="Klaenhammer T.R."/>
            <person name="Caufield P.W."/>
            <person name="Cui Y."/>
            <person name="Zhang H."/>
            <person name="O'Toole P.W."/>
        </authorList>
    </citation>
    <scope>NUCLEOTIDE SEQUENCE [LARGE SCALE GENOMIC DNA]</scope>
    <source>
        <strain evidence="7 8">DSM 13343</strain>
    </source>
</reference>
<dbReference type="Gene3D" id="3.90.70.10">
    <property type="entry name" value="Cysteine proteinases"/>
    <property type="match status" value="1"/>
</dbReference>
<keyword evidence="3 5" id="KW-0378">Hydrolase</keyword>
<evidence type="ECO:0000256" key="6">
    <source>
        <dbReference type="PIRSR" id="PIRSR005700-1"/>
    </source>
</evidence>
<dbReference type="OrthoDB" id="1111399at2"/>
<dbReference type="PANTHER" id="PTHR10363">
    <property type="entry name" value="BLEOMYCIN HYDROLASE"/>
    <property type="match status" value="1"/>
</dbReference>
<dbReference type="GO" id="GO:0070005">
    <property type="term" value="F:cysteine-type aminopeptidase activity"/>
    <property type="evidence" value="ECO:0007669"/>
    <property type="project" value="InterPro"/>
</dbReference>